<feature type="domain" description="Tyr recombinase" evidence="2">
    <location>
        <begin position="1"/>
        <end position="114"/>
    </location>
</feature>
<protein>
    <recommendedName>
        <fullName evidence="2">Tyr recombinase domain-containing protein</fullName>
    </recommendedName>
</protein>
<reference evidence="3 4" key="1">
    <citation type="submission" date="2016-08" db="EMBL/GenBank/DDBJ databases">
        <title>Novel Firmicute Genomes.</title>
        <authorList>
            <person name="Poppleton D.I."/>
            <person name="Gribaldo S."/>
        </authorList>
    </citation>
    <scope>NUCLEOTIDE SEQUENCE [LARGE SCALE GENOMIC DNA]</scope>
    <source>
        <strain evidence="3 4">RAOx-1</strain>
    </source>
</reference>
<dbReference type="PANTHER" id="PTHR30349">
    <property type="entry name" value="PHAGE INTEGRASE-RELATED"/>
    <property type="match status" value="1"/>
</dbReference>
<evidence type="ECO:0000313" key="4">
    <source>
        <dbReference type="Proteomes" id="UP000284219"/>
    </source>
</evidence>
<sequence length="129" mass="15313">MELLMNLVRRNDKHKLQYRHTYDDYNDKDFVFCRDDGYPFSPARIVTRMNRLMQKTAIKKNATPHTFRHTHISMLTEAGVDIATIMERVGHEDIKTTMRVYTHVTNKMREEASEKISISYGNLLQYTQE</sequence>
<gene>
    <name evidence="3" type="ORF">BEP19_03285</name>
</gene>
<dbReference type="Proteomes" id="UP000284219">
    <property type="component" value="Unassembled WGS sequence"/>
</dbReference>
<keyword evidence="4" id="KW-1185">Reference proteome</keyword>
<dbReference type="InterPro" id="IPR002104">
    <property type="entry name" value="Integrase_catalytic"/>
</dbReference>
<dbReference type="InterPro" id="IPR011010">
    <property type="entry name" value="DNA_brk_join_enz"/>
</dbReference>
<accession>A0A419SNY9</accession>
<dbReference type="GO" id="GO:0003677">
    <property type="term" value="F:DNA binding"/>
    <property type="evidence" value="ECO:0007669"/>
    <property type="project" value="InterPro"/>
</dbReference>
<name>A0A419SNY9_9BACL</name>
<dbReference type="EMBL" id="MCHY01000006">
    <property type="protein sequence ID" value="RKD25962.1"/>
    <property type="molecule type" value="Genomic_DNA"/>
</dbReference>
<evidence type="ECO:0000313" key="3">
    <source>
        <dbReference type="EMBL" id="RKD25962.1"/>
    </source>
</evidence>
<dbReference type="AlphaFoldDB" id="A0A419SNY9"/>
<dbReference type="GO" id="GO:0015074">
    <property type="term" value="P:DNA integration"/>
    <property type="evidence" value="ECO:0007669"/>
    <property type="project" value="InterPro"/>
</dbReference>
<dbReference type="PANTHER" id="PTHR30349:SF64">
    <property type="entry name" value="PROPHAGE INTEGRASE INTD-RELATED"/>
    <property type="match status" value="1"/>
</dbReference>
<comment type="caution">
    <text evidence="3">The sequence shown here is derived from an EMBL/GenBank/DDBJ whole genome shotgun (WGS) entry which is preliminary data.</text>
</comment>
<dbReference type="InterPro" id="IPR050090">
    <property type="entry name" value="Tyrosine_recombinase_XerCD"/>
</dbReference>
<evidence type="ECO:0000256" key="1">
    <source>
        <dbReference type="ARBA" id="ARBA00023172"/>
    </source>
</evidence>
<dbReference type="Gene3D" id="1.10.443.10">
    <property type="entry name" value="Intergrase catalytic core"/>
    <property type="match status" value="1"/>
</dbReference>
<dbReference type="Pfam" id="PF00589">
    <property type="entry name" value="Phage_integrase"/>
    <property type="match status" value="1"/>
</dbReference>
<evidence type="ECO:0000259" key="2">
    <source>
        <dbReference type="PROSITE" id="PS51898"/>
    </source>
</evidence>
<organism evidence="3 4">
    <name type="scientific">Ammoniphilus oxalaticus</name>
    <dbReference type="NCBI Taxonomy" id="66863"/>
    <lineage>
        <taxon>Bacteria</taxon>
        <taxon>Bacillati</taxon>
        <taxon>Bacillota</taxon>
        <taxon>Bacilli</taxon>
        <taxon>Bacillales</taxon>
        <taxon>Paenibacillaceae</taxon>
        <taxon>Aneurinibacillus group</taxon>
        <taxon>Ammoniphilus</taxon>
    </lineage>
</organism>
<keyword evidence="1" id="KW-0233">DNA recombination</keyword>
<dbReference type="SUPFAM" id="SSF56349">
    <property type="entry name" value="DNA breaking-rejoining enzymes"/>
    <property type="match status" value="1"/>
</dbReference>
<proteinExistence type="predicted"/>
<dbReference type="GO" id="GO:0006310">
    <property type="term" value="P:DNA recombination"/>
    <property type="evidence" value="ECO:0007669"/>
    <property type="project" value="UniProtKB-KW"/>
</dbReference>
<dbReference type="PROSITE" id="PS51898">
    <property type="entry name" value="TYR_RECOMBINASE"/>
    <property type="match status" value="1"/>
</dbReference>
<dbReference type="InterPro" id="IPR013762">
    <property type="entry name" value="Integrase-like_cat_sf"/>
</dbReference>